<name>A0A0A9Z3Q4_LYGHE</name>
<reference evidence="3" key="3">
    <citation type="journal article" date="2016" name="Gigascience">
        <title>De novo construction of an expanded transcriptome assembly for the western tarnished plant bug, Lygus hesperus.</title>
        <authorList>
            <person name="Tassone E.E."/>
            <person name="Geib S.M."/>
            <person name="Hall B."/>
            <person name="Fabrick J.A."/>
            <person name="Brent C.S."/>
            <person name="Hull J.J."/>
        </authorList>
    </citation>
    <scope>NUCLEOTIDE SEQUENCE</scope>
</reference>
<dbReference type="EMBL" id="GDHC01000401">
    <property type="protein sequence ID" value="JAQ18228.1"/>
    <property type="molecule type" value="Transcribed_RNA"/>
</dbReference>
<dbReference type="AlphaFoldDB" id="A0A0A9Z3Q4"/>
<feature type="compositionally biased region" description="Acidic residues" evidence="1">
    <location>
        <begin position="79"/>
        <end position="92"/>
    </location>
</feature>
<gene>
    <name evidence="2" type="primary">SLC13A4</name>
    <name evidence="2" type="ORF">CM83_36648</name>
    <name evidence="3" type="ORF">g.8429</name>
</gene>
<evidence type="ECO:0000313" key="2">
    <source>
        <dbReference type="EMBL" id="JAG36445.1"/>
    </source>
</evidence>
<dbReference type="EMBL" id="GBHO01007159">
    <property type="protein sequence ID" value="JAG36445.1"/>
    <property type="molecule type" value="Transcribed_RNA"/>
</dbReference>
<organism evidence="2">
    <name type="scientific">Lygus hesperus</name>
    <name type="common">Western plant bug</name>
    <dbReference type="NCBI Taxonomy" id="30085"/>
    <lineage>
        <taxon>Eukaryota</taxon>
        <taxon>Metazoa</taxon>
        <taxon>Ecdysozoa</taxon>
        <taxon>Arthropoda</taxon>
        <taxon>Hexapoda</taxon>
        <taxon>Insecta</taxon>
        <taxon>Pterygota</taxon>
        <taxon>Neoptera</taxon>
        <taxon>Paraneoptera</taxon>
        <taxon>Hemiptera</taxon>
        <taxon>Heteroptera</taxon>
        <taxon>Panheteroptera</taxon>
        <taxon>Cimicomorpha</taxon>
        <taxon>Miridae</taxon>
        <taxon>Mirini</taxon>
        <taxon>Lygus</taxon>
    </lineage>
</organism>
<proteinExistence type="predicted"/>
<protein>
    <submittedName>
        <fullName evidence="2">Solute carrier family 13 member 4</fullName>
    </submittedName>
</protein>
<evidence type="ECO:0000313" key="3">
    <source>
        <dbReference type="EMBL" id="JAQ18228.1"/>
    </source>
</evidence>
<accession>A0A0A9Z3Q4</accession>
<feature type="region of interest" description="Disordered" evidence="1">
    <location>
        <begin position="72"/>
        <end position="98"/>
    </location>
</feature>
<sequence length="140" mass="15839">MAVCGDDNSFLIYGGLTHHSSSSSPHLPQPDVRKKLFILHFDTFHDAVLCTFPSYSTSHKATKPYAGGVSLGEHIMNSSDDDGREDDNDEEQEIRRAEAEQKFDIRFNTFVRRQQNFLTKKQAALDAAHQKNTLQIQEVT</sequence>
<reference evidence="2" key="1">
    <citation type="journal article" date="2014" name="PLoS ONE">
        <title>Transcriptome-Based Identification of ABC Transporters in the Western Tarnished Plant Bug Lygus hesperus.</title>
        <authorList>
            <person name="Hull J.J."/>
            <person name="Chaney K."/>
            <person name="Geib S.M."/>
            <person name="Fabrick J.A."/>
            <person name="Brent C.S."/>
            <person name="Walsh D."/>
            <person name="Lavine L.C."/>
        </authorList>
    </citation>
    <scope>NUCLEOTIDE SEQUENCE</scope>
</reference>
<evidence type="ECO:0000256" key="1">
    <source>
        <dbReference type="SAM" id="MobiDB-lite"/>
    </source>
</evidence>
<reference evidence="2" key="2">
    <citation type="submission" date="2014-07" db="EMBL/GenBank/DDBJ databases">
        <authorList>
            <person name="Hull J."/>
        </authorList>
    </citation>
    <scope>NUCLEOTIDE SEQUENCE</scope>
</reference>